<evidence type="ECO:0000256" key="4">
    <source>
        <dbReference type="ARBA" id="ARBA00022825"/>
    </source>
</evidence>
<dbReference type="GO" id="GO:0006508">
    <property type="term" value="P:proteolysis"/>
    <property type="evidence" value="ECO:0007669"/>
    <property type="project" value="UniProtKB-KW"/>
</dbReference>
<organism evidence="12 13">
    <name type="scientific">Petrolisthes manimaculis</name>
    <dbReference type="NCBI Taxonomy" id="1843537"/>
    <lineage>
        <taxon>Eukaryota</taxon>
        <taxon>Metazoa</taxon>
        <taxon>Ecdysozoa</taxon>
        <taxon>Arthropoda</taxon>
        <taxon>Crustacea</taxon>
        <taxon>Multicrustacea</taxon>
        <taxon>Malacostraca</taxon>
        <taxon>Eumalacostraca</taxon>
        <taxon>Eucarida</taxon>
        <taxon>Decapoda</taxon>
        <taxon>Pleocyemata</taxon>
        <taxon>Anomura</taxon>
        <taxon>Galatheoidea</taxon>
        <taxon>Porcellanidae</taxon>
        <taxon>Petrolisthes</taxon>
    </lineage>
</organism>
<evidence type="ECO:0000313" key="11">
    <source>
        <dbReference type="EMBL" id="KAK4308728.1"/>
    </source>
</evidence>
<reference evidence="12" key="1">
    <citation type="submission" date="2023-11" db="EMBL/GenBank/DDBJ databases">
        <title>Genome assemblies of two species of porcelain crab, Petrolisthes cinctipes and Petrolisthes manimaculis (Anomura: Porcellanidae).</title>
        <authorList>
            <person name="Angst P."/>
        </authorList>
    </citation>
    <scope>NUCLEOTIDE SEQUENCE</scope>
    <source>
        <strain evidence="12">PB745_02</strain>
        <tissue evidence="12">Gill</tissue>
    </source>
</reference>
<keyword evidence="4 8" id="KW-0720">Serine protease</keyword>
<evidence type="ECO:0000256" key="7">
    <source>
        <dbReference type="ARBA" id="ARBA00024195"/>
    </source>
</evidence>
<dbReference type="SUPFAM" id="SSF50494">
    <property type="entry name" value="Trypsin-like serine proteases"/>
    <property type="match status" value="1"/>
</dbReference>
<keyword evidence="1 8" id="KW-0645">Protease</keyword>
<feature type="signal peptide" evidence="9">
    <location>
        <begin position="1"/>
        <end position="22"/>
    </location>
</feature>
<dbReference type="InterPro" id="IPR001254">
    <property type="entry name" value="Trypsin_dom"/>
</dbReference>
<comment type="domain">
    <text evidence="9">The clip domain consists of 35-55 residues which are 'knitted' together usually by 3 conserved disulfide bonds forming a clip-like compact structure.</text>
</comment>
<dbReference type="InterPro" id="IPR001314">
    <property type="entry name" value="Peptidase_S1A"/>
</dbReference>
<dbReference type="Gene3D" id="3.30.1640.30">
    <property type="match status" value="1"/>
</dbReference>
<dbReference type="InterPro" id="IPR018114">
    <property type="entry name" value="TRYPSIN_HIS"/>
</dbReference>
<dbReference type="Pfam" id="PF00089">
    <property type="entry name" value="Trypsin"/>
    <property type="match status" value="1"/>
</dbReference>
<dbReference type="GO" id="GO:0005576">
    <property type="term" value="C:extracellular region"/>
    <property type="evidence" value="ECO:0007669"/>
    <property type="project" value="UniProtKB-SubCell"/>
</dbReference>
<dbReference type="SMART" id="SM00020">
    <property type="entry name" value="Tryp_SPc"/>
    <property type="match status" value="1"/>
</dbReference>
<dbReference type="InterPro" id="IPR038565">
    <property type="entry name" value="CLIP_sf"/>
</dbReference>
<comment type="subcellular location">
    <subcellularLocation>
        <location evidence="9">Secreted</location>
    </subcellularLocation>
</comment>
<evidence type="ECO:0000256" key="6">
    <source>
        <dbReference type="ARBA" id="ARBA00023180"/>
    </source>
</evidence>
<keyword evidence="2 9" id="KW-0732">Signal</keyword>
<evidence type="ECO:0000256" key="8">
    <source>
        <dbReference type="RuleBase" id="RU363034"/>
    </source>
</evidence>
<name>A0AAE1PTS9_9EUCA</name>
<dbReference type="InterPro" id="IPR009003">
    <property type="entry name" value="Peptidase_S1_PA"/>
</dbReference>
<dbReference type="EMBL" id="JAWZYT010001848">
    <property type="protein sequence ID" value="KAK4308728.1"/>
    <property type="molecule type" value="Genomic_DNA"/>
</dbReference>
<comment type="similarity">
    <text evidence="7 9">Belongs to the peptidase S1 family. CLIP subfamily.</text>
</comment>
<dbReference type="PANTHER" id="PTHR24256">
    <property type="entry name" value="TRYPTASE-RELATED"/>
    <property type="match status" value="1"/>
</dbReference>
<dbReference type="CDD" id="cd00190">
    <property type="entry name" value="Tryp_SPc"/>
    <property type="match status" value="1"/>
</dbReference>
<keyword evidence="13" id="KW-1185">Reference proteome</keyword>
<dbReference type="Proteomes" id="UP001292094">
    <property type="component" value="Unassembled WGS sequence"/>
</dbReference>
<dbReference type="FunFam" id="2.40.10.10:FF:000028">
    <property type="entry name" value="Serine protease easter"/>
    <property type="match status" value="1"/>
</dbReference>
<dbReference type="PROSITE" id="PS00135">
    <property type="entry name" value="TRYPSIN_SER"/>
    <property type="match status" value="1"/>
</dbReference>
<evidence type="ECO:0000256" key="5">
    <source>
        <dbReference type="ARBA" id="ARBA00023157"/>
    </source>
</evidence>
<dbReference type="EMBL" id="JAWZYT010001227">
    <property type="protein sequence ID" value="KAK4314383.1"/>
    <property type="molecule type" value="Genomic_DNA"/>
</dbReference>
<dbReference type="Gene3D" id="2.40.10.10">
    <property type="entry name" value="Trypsin-like serine proteases"/>
    <property type="match status" value="2"/>
</dbReference>
<evidence type="ECO:0000313" key="12">
    <source>
        <dbReference type="EMBL" id="KAK4314383.1"/>
    </source>
</evidence>
<keyword evidence="3 8" id="KW-0378">Hydrolase</keyword>
<feature type="chain" id="PRO_5042311650" description="CLIP domain-containing serine protease" evidence="9">
    <location>
        <begin position="23"/>
        <end position="379"/>
    </location>
</feature>
<evidence type="ECO:0000256" key="2">
    <source>
        <dbReference type="ARBA" id="ARBA00022729"/>
    </source>
</evidence>
<dbReference type="AlphaFoldDB" id="A0AAE1PTS9"/>
<dbReference type="PROSITE" id="PS00134">
    <property type="entry name" value="TRYPSIN_HIS"/>
    <property type="match status" value="1"/>
</dbReference>
<evidence type="ECO:0000256" key="3">
    <source>
        <dbReference type="ARBA" id="ARBA00022801"/>
    </source>
</evidence>
<dbReference type="GO" id="GO:0004252">
    <property type="term" value="F:serine-type endopeptidase activity"/>
    <property type="evidence" value="ECO:0007669"/>
    <property type="project" value="UniProtKB-UniRule"/>
</dbReference>
<dbReference type="PROSITE" id="PS50240">
    <property type="entry name" value="TRYPSIN_DOM"/>
    <property type="match status" value="1"/>
</dbReference>
<dbReference type="InterPro" id="IPR051487">
    <property type="entry name" value="Ser/Thr_Proteases_Immune/Dev"/>
</dbReference>
<accession>A0AAE1PTS9</accession>
<dbReference type="EC" id="3.4.21.-" evidence="8"/>
<dbReference type="PRINTS" id="PR00722">
    <property type="entry name" value="CHYMOTRYPSIN"/>
</dbReference>
<dbReference type="InterPro" id="IPR022700">
    <property type="entry name" value="CLIP"/>
</dbReference>
<dbReference type="InterPro" id="IPR033116">
    <property type="entry name" value="TRYPSIN_SER"/>
</dbReference>
<proteinExistence type="inferred from homology"/>
<evidence type="ECO:0000256" key="1">
    <source>
        <dbReference type="ARBA" id="ARBA00022670"/>
    </source>
</evidence>
<evidence type="ECO:0000259" key="10">
    <source>
        <dbReference type="PROSITE" id="PS50240"/>
    </source>
</evidence>
<keyword evidence="6" id="KW-0325">Glycoprotein</keyword>
<feature type="domain" description="Peptidase S1" evidence="10">
    <location>
        <begin position="128"/>
        <end position="378"/>
    </location>
</feature>
<comment type="caution">
    <text evidence="12">The sequence shown here is derived from an EMBL/GenBank/DDBJ whole genome shotgun (WGS) entry which is preliminary data.</text>
</comment>
<keyword evidence="9" id="KW-0964">Secreted</keyword>
<dbReference type="InterPro" id="IPR043504">
    <property type="entry name" value="Peptidase_S1_PA_chymotrypsin"/>
</dbReference>
<evidence type="ECO:0000256" key="9">
    <source>
        <dbReference type="RuleBase" id="RU366078"/>
    </source>
</evidence>
<sequence>MENRVKIMVLLTIITIFVTTEAGRIIRQVSKCGPGESCTPLRSCSTFRDIFTSPTSEMYRRIRQATCNNMERRNLKVCCNQSYINLPTTFAISTIPTTPPTKPTQDPSVGESLLPTVCKGPEGFSERVYNGVKASVGELPWIAVLGYDSTTDPFWGCGGTLITEQYILTAAHCVHPTHTGGASLTVVRLGELDLETERDCDSDITMNCASLPQDFAPAEVILHPDFETRGQVSDDIALIRLDRKAELNPYVRLLCLPPAGASIEEVLDSDNSAEVAGWGFTHAGRTNILQKASLPFVNKATCNPHFDDELLPEQVCFGGGIQDSCKGDSGGPLMLRDINKILVGIVSRGKDSRCGIEGLPAIYTHVAAYRTWITQNIRP</sequence>
<gene>
    <name evidence="12" type="ORF">Pmani_014336</name>
    <name evidence="11" type="ORF">Pmani_019590</name>
</gene>
<keyword evidence="5" id="KW-1015">Disulfide bond</keyword>
<protein>
    <recommendedName>
        <fullName evidence="9">CLIP domain-containing serine protease</fullName>
        <ecNumber evidence="8">3.4.21.-</ecNumber>
    </recommendedName>
</protein>
<dbReference type="Pfam" id="PF12032">
    <property type="entry name" value="CLIP"/>
    <property type="match status" value="1"/>
</dbReference>
<evidence type="ECO:0000313" key="13">
    <source>
        <dbReference type="Proteomes" id="UP001292094"/>
    </source>
</evidence>